<evidence type="ECO:0000256" key="2">
    <source>
        <dbReference type="ARBA" id="ARBA00022737"/>
    </source>
</evidence>
<reference evidence="4 5" key="1">
    <citation type="submission" date="2017-08" db="EMBL/GenBank/DDBJ databases">
        <title>Genomes of Fischerella (Mastigocladus) sp. strains.</title>
        <authorList>
            <person name="Miller S.R."/>
        </authorList>
    </citation>
    <scope>NUCLEOTIDE SEQUENCE [LARGE SCALE GENOMIC DNA]</scope>
    <source>
        <strain evidence="4 5">CCMEE 5323</strain>
    </source>
</reference>
<evidence type="ECO:0000313" key="4">
    <source>
        <dbReference type="EMBL" id="PLZ86909.1"/>
    </source>
</evidence>
<sequence length="164" mass="18104">MYFVILKLISEHLLSASFDQTIKLWSISTGKCLQVFTGYQVSVTVAKFSTDSQYIVSGSTDHTLKVWNIVTGKCQQTLTGHSDLISTLLVTNNTPLTDVTPIKLVAFSGSFDESIKLWELQQNKCWQTLKVPCPYTGMKFKGMKGLSEAQWATLEALGANSEVG</sequence>
<keyword evidence="1 3" id="KW-0853">WD repeat</keyword>
<dbReference type="InterPro" id="IPR001680">
    <property type="entry name" value="WD40_rpt"/>
</dbReference>
<protein>
    <submittedName>
        <fullName evidence="4">Uncharacterized protein</fullName>
    </submittedName>
</protein>
<name>A0A2N6JZP2_FISMU</name>
<dbReference type="PANTHER" id="PTHR22847:SF745">
    <property type="entry name" value="F-BOX_WD REPEAT-CONTAINING PROTEIN 7"/>
    <property type="match status" value="1"/>
</dbReference>
<dbReference type="PROSITE" id="PS50082">
    <property type="entry name" value="WD_REPEATS_2"/>
    <property type="match status" value="2"/>
</dbReference>
<dbReference type="SMART" id="SM00320">
    <property type="entry name" value="WD40"/>
    <property type="match status" value="2"/>
</dbReference>
<organism evidence="4 5">
    <name type="scientific">Fischerella muscicola CCMEE 5323</name>
    <dbReference type="NCBI Taxonomy" id="2019572"/>
    <lineage>
        <taxon>Bacteria</taxon>
        <taxon>Bacillati</taxon>
        <taxon>Cyanobacteriota</taxon>
        <taxon>Cyanophyceae</taxon>
        <taxon>Nostocales</taxon>
        <taxon>Hapalosiphonaceae</taxon>
        <taxon>Fischerella</taxon>
    </lineage>
</organism>
<evidence type="ECO:0000313" key="5">
    <source>
        <dbReference type="Proteomes" id="UP000235036"/>
    </source>
</evidence>
<dbReference type="PANTHER" id="PTHR22847">
    <property type="entry name" value="WD40 REPEAT PROTEIN"/>
    <property type="match status" value="1"/>
</dbReference>
<dbReference type="InterPro" id="IPR015943">
    <property type="entry name" value="WD40/YVTN_repeat-like_dom_sf"/>
</dbReference>
<proteinExistence type="predicted"/>
<keyword evidence="5" id="KW-1185">Reference proteome</keyword>
<evidence type="ECO:0000256" key="1">
    <source>
        <dbReference type="ARBA" id="ARBA00022574"/>
    </source>
</evidence>
<evidence type="ECO:0000256" key="3">
    <source>
        <dbReference type="PROSITE-ProRule" id="PRU00221"/>
    </source>
</evidence>
<dbReference type="PROSITE" id="PS00678">
    <property type="entry name" value="WD_REPEATS_1"/>
    <property type="match status" value="1"/>
</dbReference>
<dbReference type="InterPro" id="IPR036322">
    <property type="entry name" value="WD40_repeat_dom_sf"/>
</dbReference>
<dbReference type="Pfam" id="PF00400">
    <property type="entry name" value="WD40"/>
    <property type="match status" value="3"/>
</dbReference>
<dbReference type="PROSITE" id="PS50294">
    <property type="entry name" value="WD_REPEATS_REGION"/>
    <property type="match status" value="1"/>
</dbReference>
<dbReference type="Gene3D" id="2.130.10.10">
    <property type="entry name" value="YVTN repeat-like/Quinoprotein amine dehydrogenase"/>
    <property type="match status" value="1"/>
</dbReference>
<feature type="repeat" description="WD" evidence="3">
    <location>
        <begin position="13"/>
        <end position="35"/>
    </location>
</feature>
<keyword evidence="2" id="KW-0677">Repeat</keyword>
<dbReference type="AlphaFoldDB" id="A0A2N6JZP2"/>
<accession>A0A2N6JZP2</accession>
<dbReference type="EMBL" id="NRQW01000435">
    <property type="protein sequence ID" value="PLZ86909.1"/>
    <property type="molecule type" value="Genomic_DNA"/>
</dbReference>
<dbReference type="InterPro" id="IPR019775">
    <property type="entry name" value="WD40_repeat_CS"/>
</dbReference>
<dbReference type="PRINTS" id="PR00320">
    <property type="entry name" value="GPROTEINBRPT"/>
</dbReference>
<feature type="repeat" description="WD" evidence="3">
    <location>
        <begin position="36"/>
        <end position="77"/>
    </location>
</feature>
<dbReference type="SUPFAM" id="SSF50978">
    <property type="entry name" value="WD40 repeat-like"/>
    <property type="match status" value="1"/>
</dbReference>
<dbReference type="Proteomes" id="UP000235036">
    <property type="component" value="Unassembled WGS sequence"/>
</dbReference>
<dbReference type="InterPro" id="IPR020472">
    <property type="entry name" value="WD40_PAC1"/>
</dbReference>
<comment type="caution">
    <text evidence="4">The sequence shown here is derived from an EMBL/GenBank/DDBJ whole genome shotgun (WGS) entry which is preliminary data.</text>
</comment>
<gene>
    <name evidence="4" type="ORF">CEN44_18915</name>
</gene>